<dbReference type="SMART" id="SM01008">
    <property type="entry name" value="Ald_Xan_dh_C"/>
    <property type="match status" value="1"/>
</dbReference>
<dbReference type="Gene3D" id="3.30.365.10">
    <property type="entry name" value="Aldehyde oxidase/xanthine dehydrogenase, molybdopterin binding domain"/>
    <property type="match status" value="4"/>
</dbReference>
<dbReference type="InterPro" id="IPR000674">
    <property type="entry name" value="Ald_Oxase/Xan_DH_a/b"/>
</dbReference>
<dbReference type="OrthoDB" id="6073217at2"/>
<reference evidence="3" key="1">
    <citation type="submission" date="2006-02" db="EMBL/GenBank/DDBJ databases">
        <title>Complete sequence of chromosome of Rhodoferax ferrireducens DSM 15236.</title>
        <authorList>
            <person name="Copeland A."/>
            <person name="Lucas S."/>
            <person name="Lapidus A."/>
            <person name="Barry K."/>
            <person name="Detter J.C."/>
            <person name="Glavina del Rio T."/>
            <person name="Hammon N."/>
            <person name="Israni S."/>
            <person name="Pitluck S."/>
            <person name="Brettin T."/>
            <person name="Bruce D."/>
            <person name="Han C."/>
            <person name="Tapia R."/>
            <person name="Gilna P."/>
            <person name="Kiss H."/>
            <person name="Schmutz J."/>
            <person name="Larimer F."/>
            <person name="Land M."/>
            <person name="Kyrpides N."/>
            <person name="Ivanova N."/>
            <person name="Richardson P."/>
        </authorList>
    </citation>
    <scope>NUCLEOTIDE SEQUENCE [LARGE SCALE GENOMIC DNA]</scope>
    <source>
        <strain evidence="3">ATCC BAA-621 / DSM 15236 / T118</strain>
    </source>
</reference>
<dbReference type="InterPro" id="IPR037165">
    <property type="entry name" value="AldOxase/xan_DH_Mopterin-bd_sf"/>
</dbReference>
<dbReference type="KEGG" id="rfr:Rfer_0863"/>
<dbReference type="RefSeq" id="WP_011463184.1">
    <property type="nucleotide sequence ID" value="NC_007908.1"/>
</dbReference>
<dbReference type="Pfam" id="PF02738">
    <property type="entry name" value="MoCoBD_1"/>
    <property type="match status" value="1"/>
</dbReference>
<dbReference type="SUPFAM" id="SSF56003">
    <property type="entry name" value="Molybdenum cofactor-binding domain"/>
    <property type="match status" value="2"/>
</dbReference>
<dbReference type="HOGENOM" id="CLU_013917_0_1_4"/>
<dbReference type="AlphaFoldDB" id="Q220E2"/>
<dbReference type="InterPro" id="IPR008274">
    <property type="entry name" value="AldOxase/xan_DH_MoCoBD1"/>
</dbReference>
<dbReference type="InterPro" id="IPR046867">
    <property type="entry name" value="AldOxase/xan_DH_MoCoBD2"/>
</dbReference>
<dbReference type="InterPro" id="IPR012368">
    <property type="entry name" value="OxRdtase_Mopterin-bd_su_IorB"/>
</dbReference>
<dbReference type="EMBL" id="CP000267">
    <property type="protein sequence ID" value="ABD68611.1"/>
    <property type="molecule type" value="Genomic_DNA"/>
</dbReference>
<dbReference type="Gene3D" id="3.90.1170.50">
    <property type="entry name" value="Aldehyde oxidase/xanthine dehydrogenase, a/b hammerhead"/>
    <property type="match status" value="1"/>
</dbReference>
<evidence type="ECO:0000313" key="2">
    <source>
        <dbReference type="EMBL" id="ABD68611.1"/>
    </source>
</evidence>
<proteinExistence type="predicted"/>
<dbReference type="PANTHER" id="PTHR47495">
    <property type="entry name" value="ALDEHYDE DEHYDROGENASE"/>
    <property type="match status" value="1"/>
</dbReference>
<feature type="domain" description="Aldehyde oxidase/xanthine dehydrogenase a/b hammerhead" evidence="1">
    <location>
        <begin position="204"/>
        <end position="281"/>
    </location>
</feature>
<dbReference type="PANTHER" id="PTHR47495:SF1">
    <property type="entry name" value="BLL3820 PROTEIN"/>
    <property type="match status" value="1"/>
</dbReference>
<gene>
    <name evidence="2" type="ordered locus">Rfer_0863</name>
</gene>
<protein>
    <submittedName>
        <fullName evidence="2">Aldehyde oxidase and xanthine dehydrogenase, molybdopterin binding</fullName>
    </submittedName>
</protein>
<evidence type="ECO:0000259" key="1">
    <source>
        <dbReference type="SMART" id="SM01008"/>
    </source>
</evidence>
<dbReference type="InterPro" id="IPR052516">
    <property type="entry name" value="N-heterocyclic_Hydroxylase"/>
</dbReference>
<dbReference type="eggNOG" id="COG1529">
    <property type="taxonomic scope" value="Bacteria"/>
</dbReference>
<accession>Q220E2</accession>
<dbReference type="Proteomes" id="UP000008332">
    <property type="component" value="Chromosome"/>
</dbReference>
<evidence type="ECO:0000313" key="3">
    <source>
        <dbReference type="Proteomes" id="UP000008332"/>
    </source>
</evidence>
<dbReference type="PIRSF" id="PIRSF036389">
    <property type="entry name" value="IOR_B"/>
    <property type="match status" value="1"/>
</dbReference>
<organism evidence="2 3">
    <name type="scientific">Albidiferax ferrireducens (strain ATCC BAA-621 / DSM 15236 / T118)</name>
    <name type="common">Rhodoferax ferrireducens</name>
    <dbReference type="NCBI Taxonomy" id="338969"/>
    <lineage>
        <taxon>Bacteria</taxon>
        <taxon>Pseudomonadati</taxon>
        <taxon>Pseudomonadota</taxon>
        <taxon>Betaproteobacteria</taxon>
        <taxon>Burkholderiales</taxon>
        <taxon>Comamonadaceae</taxon>
        <taxon>Rhodoferax</taxon>
    </lineage>
</organism>
<keyword evidence="3" id="KW-1185">Reference proteome</keyword>
<dbReference type="GO" id="GO:0016491">
    <property type="term" value="F:oxidoreductase activity"/>
    <property type="evidence" value="ECO:0007669"/>
    <property type="project" value="InterPro"/>
</dbReference>
<sequence length="710" mass="75169">MKSAQGMSRRTLFKLAGGGIVIFIGLEPSTVRAQDAGRLYPEDFNAYLVIRKNGRVTVFSGKIEMGQGVLTSQAQMVAEELDVELAAIDLVLGDTDQCPWDMGTFGSLTTRMFGPALRAAAAKARAALTRLAANKFAVPEESLVTKNGVISVRGEPGRHIGYGELSKGARIAQVVDEEAALRAASDFRVIGSSPLRLDALEKVTGAAKYAADIRRQGLLYARILRPPMHGATLLKLDTSNAEKVSGTMLVKQGGLIAVLNADPEAATAALAQVKADWSLPEQKVDPGNIFEHISKQATKQKIVTSKGDIADERAGVATLFEMTYQKGYVAHAPIEPHAAAAEVRDGKATIWASTQTPFPARDQIAEMLGMEPKNVRVITPFLGGGFGGKSANGQAAEAAQLARITGKPVQVAWSRAEEFFYDRFDPAAVVKIVSGTNRDGKIALWDYLVYAAGERGATPVYDIANVRVRSNGGTSYGSDSAGASVHPFAVGPWRAPGANMNVFATESQIDIMASAAGMDPLAFRLKNLTDPRMIRVLNAAALAFGWKDAATPSRRGFGLACSVDAGTYVATIAEVSINPATGQVKVLRVVCAQDMGIVVNPEGAKMQMEGGITMGLGYTLTEELQFHGGEILDRNFDTYAIPRFSGAPPIKAVLVKNDALAPQGGGEPAITTTGAVIANAVFDAIGVRMTQLPMTPKRILQALAAKNAKA</sequence>
<dbReference type="Pfam" id="PF20256">
    <property type="entry name" value="MoCoBD_2"/>
    <property type="match status" value="2"/>
</dbReference>
<dbReference type="STRING" id="338969.Rfer_0863"/>
<name>Q220E2_ALBFT</name>